<organism evidence="12">
    <name type="scientific">Trebouxia lynnae</name>
    <dbReference type="NCBI Taxonomy" id="1825957"/>
    <lineage>
        <taxon>Eukaryota</taxon>
        <taxon>Viridiplantae</taxon>
        <taxon>Chlorophyta</taxon>
        <taxon>core chlorophytes</taxon>
        <taxon>Trebouxiophyceae</taxon>
        <taxon>Trebouxiales</taxon>
        <taxon>Trebouxiaceae</taxon>
        <taxon>Trebouxia</taxon>
    </lineage>
</organism>
<dbReference type="InterPro" id="IPR044893">
    <property type="entry name" value="RNA_pol_Rpb1_clamp_domain"/>
</dbReference>
<name>A0A6B9VR02_9CHLO</name>
<evidence type="ECO:0000256" key="8">
    <source>
        <dbReference type="ARBA" id="ARBA00048552"/>
    </source>
</evidence>
<dbReference type="PANTHER" id="PTHR19376:SF54">
    <property type="entry name" value="DNA-DIRECTED RNA POLYMERASE SUBUNIT BETA"/>
    <property type="match status" value="1"/>
</dbReference>
<geneLocation type="chloroplast" evidence="12"/>
<comment type="cofactor">
    <cofactor evidence="9">
        <name>Mg(2+)</name>
        <dbReference type="ChEBI" id="CHEBI:18420"/>
    </cofactor>
    <text evidence="9">Binds 1 Mg(2+) ion per subunit.</text>
</comment>
<dbReference type="GO" id="GO:0000428">
    <property type="term" value="C:DNA-directed RNA polymerase complex"/>
    <property type="evidence" value="ECO:0007669"/>
    <property type="project" value="UniProtKB-KW"/>
</dbReference>
<dbReference type="InterPro" id="IPR007080">
    <property type="entry name" value="RNA_pol_Rpb1_1"/>
</dbReference>
<keyword evidence="4 12" id="KW-0934">Plastid</keyword>
<dbReference type="Pfam" id="PF04983">
    <property type="entry name" value="RNA_pol_Rpb1_3"/>
    <property type="match status" value="1"/>
</dbReference>
<dbReference type="SUPFAM" id="SSF64484">
    <property type="entry name" value="beta and beta-prime subunits of DNA dependent RNA-polymerase"/>
    <property type="match status" value="1"/>
</dbReference>
<evidence type="ECO:0000313" key="12">
    <source>
        <dbReference type="EMBL" id="QHO63934.1"/>
    </source>
</evidence>
<proteinExistence type="inferred from homology"/>
<gene>
    <name evidence="9 12" type="primary">rpoC1</name>
</gene>
<dbReference type="GO" id="GO:0006351">
    <property type="term" value="P:DNA-templated transcription"/>
    <property type="evidence" value="ECO:0007669"/>
    <property type="project" value="UniProtKB-UniRule"/>
</dbReference>
<protein>
    <recommendedName>
        <fullName evidence="9">DNA-directed RNA polymerase subunit beta'</fullName>
        <ecNumber evidence="9">2.7.7.6</ecNumber>
    </recommendedName>
    <alternativeName>
        <fullName evidence="9">PEP</fullName>
    </alternativeName>
    <alternativeName>
        <fullName evidence="9">Plastid-encoded RNA polymerase subunit beta'</fullName>
        <shortName evidence="9">RNA polymerase subunit beta'</shortName>
    </alternativeName>
</protein>
<dbReference type="InterPro" id="IPR006592">
    <property type="entry name" value="RNA_pol_N"/>
</dbReference>
<comment type="subcellular location">
    <subcellularLocation>
        <location evidence="9">Plastid</location>
        <location evidence="9">Chloroplast</location>
    </subcellularLocation>
</comment>
<sequence length="867" mass="99925">MWNLILNQKRPFLERIQIKLASPEQIKEWADRTLPNGNTVGRITSSQTVNYKTLRPVKGGLFCERIFGPIKDFECACGRKKNKKTQKFCSDCDVEYTSSRIRRHRLGYIQLISPVTHIWYLKGRICYISILLGLRRKRVEAVTYCTEKLEISEKKTLNFSFSPFFFKKLPAYTSDIRQDSIKRRDTRDTRDTPLNSSILKTPDKHIQFKADQILNKSETNQRFSRSTMVCQDLKRAVCAPFSDLLLKENKDVDKLESNKKFPSLYPLPEGKNKIFQTFSQQSILPISQEFPWQSEKDRNFFLGYMTCLPKDGDIPIPTYSNLVENLEINISDFNLTGIETVRKVLANTGAFAINKRLIQLELVVLDKILRNELVEVKTDINELENQDFLILPDFRRLQRLFAHRSKLIRRLILVRDFIRSKTRPEWMTLSVIPVLPPDLRPIIQLDGDQVAVSDLNKLYQKIFFRNKRLYRTNLGNVFFAQRLLQEAVDALIENGKGGSDPICASNDRPLKSLSDILKGKKGRFRQNLLGKRVDYSGRSVIVVGPTLKLHECGLPKEMAVELFQPFLIRQLMAKKIVPTIVTAKNLINEQDPIVWQVLQQIMQSHPILLNRAPTLHRLGIQAFQPKLVNGRAILLHPLVCPAFNADFDGDQMAVHVPLSFDARGEAWKLMWSRNNLLSPATGQPIIVPSQDMVLGCYYLTTFNSKPQLPSLVLSNTGQNISETKTKVLSNIKSSVHKDLLDTHFCLTVSSQTNFEKKQLVGEKNNVLPLTKKSQKRISHYFSDFNDLLKAYYQKEIDLHQSVWVRKNGLLETEKTFESPLEIRVNSFGQYNQIFSTYQYDYDSNGQKVKQYVRTTPGRVLLNKLLFA</sequence>
<dbReference type="Pfam" id="PF00623">
    <property type="entry name" value="RNA_pol_Rpb1_2"/>
    <property type="match status" value="2"/>
</dbReference>
<evidence type="ECO:0000259" key="11">
    <source>
        <dbReference type="SMART" id="SM00663"/>
    </source>
</evidence>
<dbReference type="AlphaFoldDB" id="A0A6B9VR02"/>
<dbReference type="RefSeq" id="YP_009725428.1">
    <property type="nucleotide sequence ID" value="NC_045839.1"/>
</dbReference>
<keyword evidence="7 9" id="KW-0804">Transcription</keyword>
<feature type="binding site" evidence="9">
    <location>
        <position position="92"/>
    </location>
    <ligand>
        <name>Zn(2+)</name>
        <dbReference type="ChEBI" id="CHEBI:29105"/>
    </ligand>
</feature>
<feature type="binding site" evidence="9">
    <location>
        <position position="648"/>
    </location>
    <ligand>
        <name>Mg(2+)</name>
        <dbReference type="ChEBI" id="CHEBI:18420"/>
    </ligand>
</feature>
<keyword evidence="9" id="KW-0862">Zinc</keyword>
<dbReference type="GO" id="GO:0000287">
    <property type="term" value="F:magnesium ion binding"/>
    <property type="evidence" value="ECO:0007669"/>
    <property type="project" value="UniProtKB-UniRule"/>
</dbReference>
<dbReference type="GO" id="GO:0003899">
    <property type="term" value="F:DNA-directed RNA polymerase activity"/>
    <property type="evidence" value="ECO:0007669"/>
    <property type="project" value="UniProtKB-UniRule"/>
</dbReference>
<feature type="binding site" evidence="9">
    <location>
        <position position="89"/>
    </location>
    <ligand>
        <name>Zn(2+)</name>
        <dbReference type="ChEBI" id="CHEBI:29105"/>
    </ligand>
</feature>
<dbReference type="EC" id="2.7.7.6" evidence="9"/>
<dbReference type="InterPro" id="IPR045867">
    <property type="entry name" value="DNA-dir_RpoC_beta_prime"/>
</dbReference>
<keyword evidence="5 9" id="KW-0808">Transferase</keyword>
<feature type="domain" description="RNA polymerase N-terminal" evidence="11">
    <location>
        <begin position="425"/>
        <end position="700"/>
    </location>
</feature>
<evidence type="ECO:0000256" key="9">
    <source>
        <dbReference type="HAMAP-Rule" id="MF_01323"/>
    </source>
</evidence>
<feature type="binding site" evidence="9">
    <location>
        <position position="650"/>
    </location>
    <ligand>
        <name>Mg(2+)</name>
        <dbReference type="ChEBI" id="CHEBI:18420"/>
    </ligand>
</feature>
<dbReference type="Gene3D" id="1.10.274.100">
    <property type="entry name" value="RNA polymerase Rpb1, domain 3"/>
    <property type="match status" value="1"/>
</dbReference>
<evidence type="ECO:0000256" key="3">
    <source>
        <dbReference type="ARBA" id="ARBA00022478"/>
    </source>
</evidence>
<accession>A0A6B9VR02</accession>
<keyword evidence="12" id="KW-0150">Chloroplast</keyword>
<dbReference type="GO" id="GO:0009507">
    <property type="term" value="C:chloroplast"/>
    <property type="evidence" value="ECO:0007669"/>
    <property type="project" value="UniProtKB-SubCell"/>
</dbReference>
<feature type="binding site" evidence="9">
    <location>
        <position position="75"/>
    </location>
    <ligand>
        <name>Zn(2+)</name>
        <dbReference type="ChEBI" id="CHEBI:29105"/>
    </ligand>
</feature>
<keyword evidence="9" id="KW-0460">Magnesium</keyword>
<feature type="binding site" evidence="9">
    <location>
        <position position="646"/>
    </location>
    <ligand>
        <name>Mg(2+)</name>
        <dbReference type="ChEBI" id="CHEBI:18420"/>
    </ligand>
</feature>
<dbReference type="EMBL" id="MK643158">
    <property type="protein sequence ID" value="QHO63934.1"/>
    <property type="molecule type" value="Genomic_DNA"/>
</dbReference>
<evidence type="ECO:0000256" key="6">
    <source>
        <dbReference type="ARBA" id="ARBA00022695"/>
    </source>
</evidence>
<dbReference type="InterPro" id="IPR007066">
    <property type="entry name" value="RNA_pol_Rpb1_3"/>
</dbReference>
<comment type="catalytic activity">
    <reaction evidence="8 9 10">
        <text>RNA(n) + a ribonucleoside 5'-triphosphate = RNA(n+1) + diphosphate</text>
        <dbReference type="Rhea" id="RHEA:21248"/>
        <dbReference type="Rhea" id="RHEA-COMP:14527"/>
        <dbReference type="Rhea" id="RHEA-COMP:17342"/>
        <dbReference type="ChEBI" id="CHEBI:33019"/>
        <dbReference type="ChEBI" id="CHEBI:61557"/>
        <dbReference type="ChEBI" id="CHEBI:140395"/>
        <dbReference type="EC" id="2.7.7.6"/>
    </reaction>
</comment>
<dbReference type="Gene3D" id="4.10.860.120">
    <property type="entry name" value="RNA polymerase II, clamp domain"/>
    <property type="match status" value="1"/>
</dbReference>
<dbReference type="HAMAP" id="MF_01323">
    <property type="entry name" value="RNApol_bact_RpoC1"/>
    <property type="match status" value="1"/>
</dbReference>
<evidence type="ECO:0000256" key="7">
    <source>
        <dbReference type="ARBA" id="ARBA00023163"/>
    </source>
</evidence>
<dbReference type="InterPro" id="IPR000722">
    <property type="entry name" value="RNA_pol_asu"/>
</dbReference>
<dbReference type="InterPro" id="IPR042102">
    <property type="entry name" value="RNA_pol_Rpb1_3_sf"/>
</dbReference>
<reference evidence="12" key="1">
    <citation type="journal article" date="2019" name="J. Phycol.">
        <title>The chloroplast genome of the lichen-symbiont microalga Trebouxia sp. Tr9 (Trebouxiophyceae, Chlorophyta) shows short inverted repeats with a single gene and loss of the rps4 gene, which is encoded by the nucleus.</title>
        <authorList>
            <person name="Martinez-Alberola F."/>
            <person name="Barreno E."/>
            <person name="Casano L.M."/>
            <person name="Gasulla F."/>
            <person name="Molins A."/>
            <person name="Moya P."/>
            <person name="Gonzalez-Hourcade M."/>
            <person name="Del Campo E.M."/>
        </authorList>
    </citation>
    <scope>NUCLEOTIDE SEQUENCE</scope>
    <source>
        <strain evidence="12">TR9</strain>
    </source>
</reference>
<dbReference type="GO" id="GO:0008270">
    <property type="term" value="F:zinc ion binding"/>
    <property type="evidence" value="ECO:0007669"/>
    <property type="project" value="UniProtKB-UniRule"/>
</dbReference>
<dbReference type="Pfam" id="PF04997">
    <property type="entry name" value="RNA_pol_Rpb1_1"/>
    <property type="match status" value="1"/>
</dbReference>
<dbReference type="Gene3D" id="2.40.40.20">
    <property type="match status" value="1"/>
</dbReference>
<evidence type="ECO:0000256" key="2">
    <source>
        <dbReference type="ARBA" id="ARBA00007207"/>
    </source>
</evidence>
<evidence type="ECO:0000256" key="4">
    <source>
        <dbReference type="ARBA" id="ARBA00022640"/>
    </source>
</evidence>
<dbReference type="SMART" id="SM00663">
    <property type="entry name" value="RPOLA_N"/>
    <property type="match status" value="1"/>
</dbReference>
<comment type="function">
    <text evidence="1 9 10">DNA-dependent RNA polymerase catalyzes the transcription of DNA into RNA using the four ribonucleoside triphosphates as substrates.</text>
</comment>
<comment type="subunit">
    <text evidence="9">In plastids the minimal PEP RNA polymerase catalytic core is composed of four subunits: alpha, beta, beta', and beta''. When a (nuclear-encoded) sigma factor is associated with the core the holoenzyme is formed, which can initiate transcription.</text>
</comment>
<keyword evidence="3 9" id="KW-0240">DNA-directed RNA polymerase</keyword>
<feature type="binding site" evidence="9">
    <location>
        <position position="77"/>
    </location>
    <ligand>
        <name>Zn(2+)</name>
        <dbReference type="ChEBI" id="CHEBI:29105"/>
    </ligand>
</feature>
<dbReference type="PANTHER" id="PTHR19376">
    <property type="entry name" value="DNA-DIRECTED RNA POLYMERASE"/>
    <property type="match status" value="1"/>
</dbReference>
<evidence type="ECO:0000256" key="5">
    <source>
        <dbReference type="ARBA" id="ARBA00022679"/>
    </source>
</evidence>
<comment type="similarity">
    <text evidence="2 9">Belongs to the RNA polymerase beta' chain family. RpoC1 subfamily.</text>
</comment>
<evidence type="ECO:0000256" key="10">
    <source>
        <dbReference type="RuleBase" id="RU004279"/>
    </source>
</evidence>
<dbReference type="GeneID" id="43960829"/>
<dbReference type="Gene3D" id="1.10.40.90">
    <property type="match status" value="1"/>
</dbReference>
<evidence type="ECO:0000256" key="1">
    <source>
        <dbReference type="ARBA" id="ARBA00004026"/>
    </source>
</evidence>
<dbReference type="InterPro" id="IPR034678">
    <property type="entry name" value="RNApol_RpoC1"/>
</dbReference>
<keyword evidence="6 9" id="KW-0548">Nucleotidyltransferase</keyword>
<keyword evidence="9" id="KW-0479">Metal-binding</keyword>
<comment type="cofactor">
    <cofactor evidence="9">
        <name>Zn(2+)</name>
        <dbReference type="ChEBI" id="CHEBI:29105"/>
    </cofactor>
    <text evidence="9">Binds 1 Zn(2+) ion per subunit.</text>
</comment>
<dbReference type="GO" id="GO:0003677">
    <property type="term" value="F:DNA binding"/>
    <property type="evidence" value="ECO:0007669"/>
    <property type="project" value="UniProtKB-UniRule"/>
</dbReference>